<sequence>MLTSFRSGRDLIVPPPDPELQLGLHLRDGEAATPALGHAGI</sequence>
<proteinExistence type="predicted"/>
<dbReference type="AlphaFoldDB" id="A0A1J8QLU4"/>
<accession>A0A1J8QLU4</accession>
<comment type="caution">
    <text evidence="1">The sequence shown here is derived from an EMBL/GenBank/DDBJ whole genome shotgun (WGS) entry which is preliminary data.</text>
</comment>
<reference evidence="1 2" key="1">
    <citation type="submission" date="2016-03" db="EMBL/GenBank/DDBJ databases">
        <title>Comparative genomics of the ectomycorrhizal sister species Rhizopogon vinicolor and Rhizopogon vesiculosus (Basidiomycota: Boletales) reveals a divergence of the mating type B locus.</title>
        <authorList>
            <person name="Mujic A.B."/>
            <person name="Kuo A."/>
            <person name="Tritt A."/>
            <person name="Lipzen A."/>
            <person name="Chen C."/>
            <person name="Johnson J."/>
            <person name="Sharma A."/>
            <person name="Barry K."/>
            <person name="Grigoriev I.V."/>
            <person name="Spatafora J.W."/>
        </authorList>
    </citation>
    <scope>NUCLEOTIDE SEQUENCE [LARGE SCALE GENOMIC DNA]</scope>
    <source>
        <strain evidence="1 2">AM-OR11-056</strain>
    </source>
</reference>
<organism evidence="1 2">
    <name type="scientific">Rhizopogon vesiculosus</name>
    <dbReference type="NCBI Taxonomy" id="180088"/>
    <lineage>
        <taxon>Eukaryota</taxon>
        <taxon>Fungi</taxon>
        <taxon>Dikarya</taxon>
        <taxon>Basidiomycota</taxon>
        <taxon>Agaricomycotina</taxon>
        <taxon>Agaricomycetes</taxon>
        <taxon>Agaricomycetidae</taxon>
        <taxon>Boletales</taxon>
        <taxon>Suillineae</taxon>
        <taxon>Rhizopogonaceae</taxon>
        <taxon>Rhizopogon</taxon>
    </lineage>
</organism>
<dbReference type="EMBL" id="LVVM01005503">
    <property type="protein sequence ID" value="OJA10386.1"/>
    <property type="molecule type" value="Genomic_DNA"/>
</dbReference>
<dbReference type="Proteomes" id="UP000183567">
    <property type="component" value="Unassembled WGS sequence"/>
</dbReference>
<evidence type="ECO:0000313" key="1">
    <source>
        <dbReference type="EMBL" id="OJA10386.1"/>
    </source>
</evidence>
<keyword evidence="2" id="KW-1185">Reference proteome</keyword>
<evidence type="ECO:0000313" key="2">
    <source>
        <dbReference type="Proteomes" id="UP000183567"/>
    </source>
</evidence>
<name>A0A1J8QLU4_9AGAM</name>
<protein>
    <submittedName>
        <fullName evidence="1">Uncharacterized protein</fullName>
    </submittedName>
</protein>
<gene>
    <name evidence="1" type="ORF">AZE42_10668</name>
</gene>